<reference evidence="1 2" key="1">
    <citation type="submission" date="2019-04" db="EMBL/GenBank/DDBJ databases">
        <title>Genome sequencing of Clostridium botulinum Groups I-IV and Clostridium butyricum.</title>
        <authorList>
            <person name="Brunt J."/>
            <person name="Van Vliet A.H.M."/>
            <person name="Stringer S.C."/>
            <person name="Carter A.T."/>
            <person name="Peck M.W."/>
        </authorList>
    </citation>
    <scope>NUCLEOTIDE SEQUENCE [LARGE SCALE GENOMIC DNA]</scope>
    <source>
        <strain evidence="1 2">IFR 18/094</strain>
    </source>
</reference>
<accession>A0A6M0RA49</accession>
<organism evidence="1 2">
    <name type="scientific">Clostridium niameyense</name>
    <dbReference type="NCBI Taxonomy" id="1622073"/>
    <lineage>
        <taxon>Bacteria</taxon>
        <taxon>Bacillati</taxon>
        <taxon>Bacillota</taxon>
        <taxon>Clostridia</taxon>
        <taxon>Eubacteriales</taxon>
        <taxon>Clostridiaceae</taxon>
        <taxon>Clostridium</taxon>
    </lineage>
</organism>
<dbReference type="AlphaFoldDB" id="A0A6M0RA49"/>
<evidence type="ECO:0000313" key="1">
    <source>
        <dbReference type="EMBL" id="NEZ47066.1"/>
    </source>
</evidence>
<evidence type="ECO:0008006" key="3">
    <source>
        <dbReference type="Google" id="ProtNLM"/>
    </source>
</evidence>
<protein>
    <recommendedName>
        <fullName evidence="3">Flagellar hook-length control protein FliK</fullName>
    </recommendedName>
</protein>
<evidence type="ECO:0000313" key="2">
    <source>
        <dbReference type="Proteomes" id="UP000473885"/>
    </source>
</evidence>
<sequence length="525" mass="60435">MPIIGNINGAYASNTRKISSKLSFDIDEVFVARIVNRGEDNDILLKLLDGWEFVASLDDFENYLPEGLAKFKVTGFEEGKLLLELLSTNVLENKSKENDSIDTLLLKENIDLSETQYEVLEKMVKHNIPLTKENIFKVMNLSDFIDKLKQNPEEGNIFIDRYLESRNIDLQSAEGQNVKNIITNLIDEFKNINQDDILTLIENSVDLTPENIKSFREVFKENHTIYNDLQQLDSDIRDNNMSGKAINVEIDKSEVLSNIKSLIYSNKEENINIAKQLLQEMPLEKLNLIEKELTDKEKQILNTKDSSDKNTIENKDIEKNISSDLKNAINIDKANKQVLDKFTEIKNEINSKTLDMKNIIKELISNSSDSNNNSQLYDKIIGSLKNNINNFKMFNTISNEYYYMDVPLNLQNKDYECKIIIKDERGKGKQIDKKNVKIATSITTENMGIVDAYIKVTNFNMDVNIKTNEEWMKYVNSKKNKLVEDLMTMGYSISIKVEEKLDDLNLSNSREFFNDNNLGTINARV</sequence>
<dbReference type="RefSeq" id="WP_163249193.1">
    <property type="nucleotide sequence ID" value="NZ_SXDP01000005.1"/>
</dbReference>
<comment type="caution">
    <text evidence="1">The sequence shown here is derived from an EMBL/GenBank/DDBJ whole genome shotgun (WGS) entry which is preliminary data.</text>
</comment>
<proteinExistence type="predicted"/>
<dbReference type="Proteomes" id="UP000473885">
    <property type="component" value="Unassembled WGS sequence"/>
</dbReference>
<gene>
    <name evidence="1" type="ORF">FDF74_07565</name>
</gene>
<dbReference type="EMBL" id="SXDP01000005">
    <property type="protein sequence ID" value="NEZ47066.1"/>
    <property type="molecule type" value="Genomic_DNA"/>
</dbReference>
<name>A0A6M0RA49_9CLOT</name>
<keyword evidence="2" id="KW-1185">Reference proteome</keyword>